<dbReference type="PROSITE" id="PS50883">
    <property type="entry name" value="EAL"/>
    <property type="match status" value="1"/>
</dbReference>
<dbReference type="InterPro" id="IPR001633">
    <property type="entry name" value="EAL_dom"/>
</dbReference>
<dbReference type="SUPFAM" id="SSF141868">
    <property type="entry name" value="EAL domain-like"/>
    <property type="match status" value="1"/>
</dbReference>
<protein>
    <submittedName>
        <fullName evidence="3">GGDEF-domain containing protein</fullName>
    </submittedName>
</protein>
<dbReference type="InterPro" id="IPR035919">
    <property type="entry name" value="EAL_sf"/>
</dbReference>
<dbReference type="PROSITE" id="PS50887">
    <property type="entry name" value="GGDEF"/>
    <property type="match status" value="1"/>
</dbReference>
<gene>
    <name evidence="3" type="ORF">DFI_04930</name>
</gene>
<feature type="domain" description="EAL" evidence="1">
    <location>
        <begin position="537"/>
        <end position="789"/>
    </location>
</feature>
<dbReference type="CDD" id="cd01948">
    <property type="entry name" value="EAL"/>
    <property type="match status" value="1"/>
</dbReference>
<evidence type="ECO:0000313" key="3">
    <source>
        <dbReference type="EMBL" id="ASN80438.1"/>
    </source>
</evidence>
<evidence type="ECO:0000259" key="2">
    <source>
        <dbReference type="PROSITE" id="PS50887"/>
    </source>
</evidence>
<dbReference type="Pfam" id="PF00990">
    <property type="entry name" value="GGDEF"/>
    <property type="match status" value="1"/>
</dbReference>
<dbReference type="PANTHER" id="PTHR44757">
    <property type="entry name" value="DIGUANYLATE CYCLASE DGCP"/>
    <property type="match status" value="1"/>
</dbReference>
<dbReference type="InterPro" id="IPR029787">
    <property type="entry name" value="Nucleotide_cyclase"/>
</dbReference>
<dbReference type="PANTHER" id="PTHR44757:SF2">
    <property type="entry name" value="BIOFILM ARCHITECTURE MAINTENANCE PROTEIN MBAA"/>
    <property type="match status" value="1"/>
</dbReference>
<reference evidence="3 4" key="1">
    <citation type="submission" date="2017-05" db="EMBL/GenBank/DDBJ databases">
        <title>The complete genome sequence of Deinococcus ficus isolated from the rhizosphere of the Ficus religiosa L. in Taiwan.</title>
        <authorList>
            <person name="Wu K.-M."/>
            <person name="Liao T.-L."/>
            <person name="Liu Y.-M."/>
            <person name="Young C.-C."/>
            <person name="Tsai S.-F."/>
        </authorList>
    </citation>
    <scope>NUCLEOTIDE SEQUENCE [LARGE SCALE GENOMIC DNA]</scope>
    <source>
        <strain evidence="3 4">CC-FR2-10</strain>
    </source>
</reference>
<sequence length="789" mass="85664">MSTTSGPTAAELAARLAELSPAVLAEPGRVRGELRELLAQTRQQGAAEAEVQALLELSRCDFYQGRYEDMHALAEQALKCSRRRGFTVLETRALNSLGLSALRQRHLPQAMEHFMAALRLAAHADEVSAAITLGNVALVYVQLDRHDTALKLQSHVRAVMQGADQPVYLAFALSNLLGSHRRLGHHAAVLDLAAQAIVLCRAHGIARFECTTHVALGRTLLDLGRLEAARRTATAGLRVARWAQDRESMAALRLLEGEALLAQRLTAEATTSLNEALRLSTAVGLALQLEVHEAMAHLHEARGELGRAQHHHDAVRTLRAGLPTPATVPPHLALPAGPFGPYTWAPELAALVGSLNPPAPLPDTAVSRDGLTGHLDRGALQGALRRQLDLLGPEDLLGVLFLGVDGMRAVNERFGQDVGDRLLGEVGRRLQATLRAGDVIGRLGSDEFMVILPYLAQTDDLGLVTERVLDAIRVPFVTAGQEISVSVSVGGAVAPQDGTGVDELLSHADLALHQAKRAGRGGAHLYEAALSADEQRRRVLRYDLRTALRYDELRLHYQPVHALPGLDLTGYEALLRWQHPRLGLLRPTQFVPLAEESRLILDLGDWALCEAARQAARWRFPERNLSMAVNISQLQFAQPDFVSGVKAALRGAGLDGRHLLLELTESALHPDAARTDAHLAALADLGVRVAVDDFGTGFSSLRLLQTHRFDVLKIDRGFLQDLQAEGETRERAVTLLEMTIELARRLGLRVIAEGVEFPEQIELLSALGCDGVQGYLLGTPITPEAFEPR</sequence>
<dbReference type="KEGG" id="dfc:DFI_04930"/>
<dbReference type="Gene3D" id="3.20.20.450">
    <property type="entry name" value="EAL domain"/>
    <property type="match status" value="1"/>
</dbReference>
<dbReference type="Proteomes" id="UP000259030">
    <property type="component" value="Chromosome"/>
</dbReference>
<dbReference type="SUPFAM" id="SSF55073">
    <property type="entry name" value="Nucleotide cyclase"/>
    <property type="match status" value="1"/>
</dbReference>
<dbReference type="RefSeq" id="WP_051307482.1">
    <property type="nucleotide sequence ID" value="NZ_CP021081.1"/>
</dbReference>
<name>A0A221SUW7_9DEIO</name>
<dbReference type="Pfam" id="PF00563">
    <property type="entry name" value="EAL"/>
    <property type="match status" value="1"/>
</dbReference>
<dbReference type="SMART" id="SM00267">
    <property type="entry name" value="GGDEF"/>
    <property type="match status" value="1"/>
</dbReference>
<feature type="domain" description="GGDEF" evidence="2">
    <location>
        <begin position="395"/>
        <end position="528"/>
    </location>
</feature>
<dbReference type="Gene3D" id="1.25.40.10">
    <property type="entry name" value="Tetratricopeptide repeat domain"/>
    <property type="match status" value="2"/>
</dbReference>
<dbReference type="InterPro" id="IPR011990">
    <property type="entry name" value="TPR-like_helical_dom_sf"/>
</dbReference>
<accession>A0A221SUW7</accession>
<dbReference type="InterPro" id="IPR043128">
    <property type="entry name" value="Rev_trsase/Diguanyl_cyclase"/>
</dbReference>
<organism evidence="3 4">
    <name type="scientific">Deinococcus ficus</name>
    <dbReference type="NCBI Taxonomy" id="317577"/>
    <lineage>
        <taxon>Bacteria</taxon>
        <taxon>Thermotogati</taxon>
        <taxon>Deinococcota</taxon>
        <taxon>Deinococci</taxon>
        <taxon>Deinococcales</taxon>
        <taxon>Deinococcaceae</taxon>
        <taxon>Deinococcus</taxon>
    </lineage>
</organism>
<dbReference type="Gene3D" id="3.30.70.270">
    <property type="match status" value="1"/>
</dbReference>
<proteinExistence type="predicted"/>
<evidence type="ECO:0000259" key="1">
    <source>
        <dbReference type="PROSITE" id="PS50883"/>
    </source>
</evidence>
<dbReference type="SMART" id="SM00052">
    <property type="entry name" value="EAL"/>
    <property type="match status" value="1"/>
</dbReference>
<dbReference type="STRING" id="317577.GCA_000419625_00150"/>
<dbReference type="InterPro" id="IPR000160">
    <property type="entry name" value="GGDEF_dom"/>
</dbReference>
<dbReference type="SUPFAM" id="SSF48452">
    <property type="entry name" value="TPR-like"/>
    <property type="match status" value="3"/>
</dbReference>
<dbReference type="AlphaFoldDB" id="A0A221SUW7"/>
<evidence type="ECO:0000313" key="4">
    <source>
        <dbReference type="Proteomes" id="UP000259030"/>
    </source>
</evidence>
<dbReference type="NCBIfam" id="TIGR00254">
    <property type="entry name" value="GGDEF"/>
    <property type="match status" value="1"/>
</dbReference>
<dbReference type="CDD" id="cd01949">
    <property type="entry name" value="GGDEF"/>
    <property type="match status" value="1"/>
</dbReference>
<dbReference type="EMBL" id="CP021081">
    <property type="protein sequence ID" value="ASN80438.1"/>
    <property type="molecule type" value="Genomic_DNA"/>
</dbReference>
<keyword evidence="4" id="KW-1185">Reference proteome</keyword>
<dbReference type="InterPro" id="IPR052155">
    <property type="entry name" value="Biofilm_reg_signaling"/>
</dbReference>